<gene>
    <name evidence="1" type="ORF">CPLU01_01408</name>
</gene>
<reference evidence="1" key="1">
    <citation type="journal article" date="2020" name="Phytopathology">
        <title>Genome Sequence Resources of Colletotrichum truncatum, C. plurivorum, C. musicola, and C. sojae: Four Species Pathogenic to Soybean (Glycine max).</title>
        <authorList>
            <person name="Rogerio F."/>
            <person name="Boufleur T.R."/>
            <person name="Ciampi-Guillardi M."/>
            <person name="Sukno S.A."/>
            <person name="Thon M.R."/>
            <person name="Massola Junior N.S."/>
            <person name="Baroncelli R."/>
        </authorList>
    </citation>
    <scope>NUCLEOTIDE SEQUENCE</scope>
    <source>
        <strain evidence="1">LFN00145</strain>
    </source>
</reference>
<name>A0A8H6NPF0_9PEZI</name>
<evidence type="ECO:0000313" key="2">
    <source>
        <dbReference type="Proteomes" id="UP000654918"/>
    </source>
</evidence>
<protein>
    <submittedName>
        <fullName evidence="1">Uncharacterized protein</fullName>
    </submittedName>
</protein>
<dbReference type="EMBL" id="WIGO01000009">
    <property type="protein sequence ID" value="KAF6840093.1"/>
    <property type="molecule type" value="Genomic_DNA"/>
</dbReference>
<dbReference type="Proteomes" id="UP000654918">
    <property type="component" value="Unassembled WGS sequence"/>
</dbReference>
<proteinExistence type="predicted"/>
<dbReference type="AlphaFoldDB" id="A0A8H6NPF0"/>
<sequence length="101" mass="11219">MAVEPSTVITMNYCLALFTIHMMTRYAYGEGQGGADHEMMDIPALSTWHPARRRLSNKDLALLTIHNSSAACEVAGGSATLIGVIETDWTMERATRRVTWF</sequence>
<evidence type="ECO:0000313" key="1">
    <source>
        <dbReference type="EMBL" id="KAF6840093.1"/>
    </source>
</evidence>
<accession>A0A8H6NPF0</accession>
<comment type="caution">
    <text evidence="1">The sequence shown here is derived from an EMBL/GenBank/DDBJ whole genome shotgun (WGS) entry which is preliminary data.</text>
</comment>
<keyword evidence="2" id="KW-1185">Reference proteome</keyword>
<organism evidence="1 2">
    <name type="scientific">Colletotrichum plurivorum</name>
    <dbReference type="NCBI Taxonomy" id="2175906"/>
    <lineage>
        <taxon>Eukaryota</taxon>
        <taxon>Fungi</taxon>
        <taxon>Dikarya</taxon>
        <taxon>Ascomycota</taxon>
        <taxon>Pezizomycotina</taxon>
        <taxon>Sordariomycetes</taxon>
        <taxon>Hypocreomycetidae</taxon>
        <taxon>Glomerellales</taxon>
        <taxon>Glomerellaceae</taxon>
        <taxon>Colletotrichum</taxon>
        <taxon>Colletotrichum orchidearum species complex</taxon>
    </lineage>
</organism>